<keyword evidence="4" id="KW-1185">Reference proteome</keyword>
<keyword evidence="1" id="KW-0175">Coiled coil</keyword>
<evidence type="ECO:0000313" key="3">
    <source>
        <dbReference type="EMBL" id="ACD96595.1"/>
    </source>
</evidence>
<dbReference type="Proteomes" id="UP000002420">
    <property type="component" value="Chromosome"/>
</dbReference>
<protein>
    <recommendedName>
        <fullName evidence="2">DUF883 domain-containing protein</fullName>
    </recommendedName>
</protein>
<dbReference type="Gene3D" id="1.20.120.20">
    <property type="entry name" value="Apolipoprotein"/>
    <property type="match status" value="1"/>
</dbReference>
<dbReference type="SUPFAM" id="SSF58113">
    <property type="entry name" value="Apolipoprotein A-I"/>
    <property type="match status" value="1"/>
</dbReference>
<dbReference type="EMBL" id="CP001089">
    <property type="protein sequence ID" value="ACD96595.1"/>
    <property type="molecule type" value="Genomic_DNA"/>
</dbReference>
<reference evidence="3 4" key="1">
    <citation type="submission" date="2008-05" db="EMBL/GenBank/DDBJ databases">
        <title>Complete sequence of chromosome of Geobacter lovleyi SZ.</title>
        <authorList>
            <consortium name="US DOE Joint Genome Institute"/>
            <person name="Lucas S."/>
            <person name="Copeland A."/>
            <person name="Lapidus A."/>
            <person name="Glavina del Rio T."/>
            <person name="Dalin E."/>
            <person name="Tice H."/>
            <person name="Bruce D."/>
            <person name="Goodwin L."/>
            <person name="Pitluck S."/>
            <person name="Chertkov O."/>
            <person name="Meincke L."/>
            <person name="Brettin T."/>
            <person name="Detter J.C."/>
            <person name="Han C."/>
            <person name="Tapia R."/>
            <person name="Kuske C.R."/>
            <person name="Schmutz J."/>
            <person name="Larimer F."/>
            <person name="Land M."/>
            <person name="Hauser L."/>
            <person name="Kyrpides N."/>
            <person name="Mikhailova N."/>
            <person name="Sung Y."/>
            <person name="Fletcher K.E."/>
            <person name="Ritalahti K.M."/>
            <person name="Loeffler F.E."/>
            <person name="Richardson P."/>
        </authorList>
    </citation>
    <scope>NUCLEOTIDE SEQUENCE [LARGE SCALE GENOMIC DNA]</scope>
    <source>
        <strain evidence="4">ATCC BAA-1151 / DSM 17278 / SZ</strain>
    </source>
</reference>
<feature type="coiled-coil region" evidence="1">
    <location>
        <begin position="71"/>
        <end position="98"/>
    </location>
</feature>
<dbReference type="AlphaFoldDB" id="B3E822"/>
<dbReference type="Pfam" id="PF05957">
    <property type="entry name" value="DUF883"/>
    <property type="match status" value="1"/>
</dbReference>
<dbReference type="HOGENOM" id="CLU_1766318_0_0_7"/>
<proteinExistence type="predicted"/>
<gene>
    <name evidence="3" type="ordered locus">Glov_2887</name>
</gene>
<evidence type="ECO:0000256" key="1">
    <source>
        <dbReference type="SAM" id="Coils"/>
    </source>
</evidence>
<name>B3E822_TRIL1</name>
<dbReference type="RefSeq" id="WP_012470920.1">
    <property type="nucleotide sequence ID" value="NC_010814.1"/>
</dbReference>
<evidence type="ECO:0000259" key="2">
    <source>
        <dbReference type="Pfam" id="PF05957"/>
    </source>
</evidence>
<sequence>MSNPKKINSTTKEKLIDDVKKIVADADALLQATAEQTSEKIDDLHTRIQENLKAAQGRLAEFDATLVDKTMNATREALQKTSEAADQALEAVRDAAQKSEHSVKKVTESGKEAAQHAAETARNTARKAVAATREAANKALDALTDWIR</sequence>
<feature type="domain" description="DUF883" evidence="2">
    <location>
        <begin position="13"/>
        <end position="61"/>
    </location>
</feature>
<evidence type="ECO:0000313" key="4">
    <source>
        <dbReference type="Proteomes" id="UP000002420"/>
    </source>
</evidence>
<dbReference type="InterPro" id="IPR043604">
    <property type="entry name" value="DUF883_N"/>
</dbReference>
<accession>B3E822</accession>
<organism evidence="3 4">
    <name type="scientific">Trichlorobacter lovleyi (strain ATCC BAA-1151 / DSM 17278 / SZ)</name>
    <name type="common">Geobacter lovleyi</name>
    <dbReference type="NCBI Taxonomy" id="398767"/>
    <lineage>
        <taxon>Bacteria</taxon>
        <taxon>Pseudomonadati</taxon>
        <taxon>Thermodesulfobacteriota</taxon>
        <taxon>Desulfuromonadia</taxon>
        <taxon>Geobacterales</taxon>
        <taxon>Geobacteraceae</taxon>
        <taxon>Trichlorobacter</taxon>
    </lineage>
</organism>
<dbReference type="eggNOG" id="COG4575">
    <property type="taxonomic scope" value="Bacteria"/>
</dbReference>
<dbReference type="STRING" id="398767.Glov_2887"/>
<dbReference type="KEGG" id="glo:Glov_2887"/>